<dbReference type="PANTHER" id="PTHR32179:SF3">
    <property type="entry name" value="NICOTINATE-NUCLEOTIDE PYROPHOSPHORYLASE [CARBOXYLATING]"/>
    <property type="match status" value="1"/>
</dbReference>
<dbReference type="UniPathway" id="UPA00253">
    <property type="reaction ID" value="UER00331"/>
</dbReference>
<evidence type="ECO:0000256" key="7">
    <source>
        <dbReference type="ARBA" id="ARBA00022676"/>
    </source>
</evidence>
<sequence>MEMSKVEWFYPQVRKIVAQALAEDVGSGDITAMSTVPAEATTRGIIHAKETGILAGIDVAALVFELMDRQLRFTAHKKDGEPLRRGDVIAEVTGSARSVLTAERVALNFLQHLSGIATKTARCAEKLTYYPAHIVDTRKTIPGLRVLEKYAVRVGGGRNHRFGLYDAVLIKDNHIRLAGGIAQAVSQARHYAPHTAKIEVEVEDLQQVAQALEANADIIMLDNMPLEMMREAVQIINGAALVEASGGVTEENLVDIAKTGVDFISMGALTHSARALDISLDVEVMKRGSSDGANTDPGGH</sequence>
<evidence type="ECO:0000259" key="16">
    <source>
        <dbReference type="Pfam" id="PF02749"/>
    </source>
</evidence>
<accession>A0A4R2RZ69</accession>
<dbReference type="RefSeq" id="WP_131917996.1">
    <property type="nucleotide sequence ID" value="NZ_JAOQNU010000003.1"/>
</dbReference>
<evidence type="ECO:0000256" key="3">
    <source>
        <dbReference type="ARBA" id="ARBA00009400"/>
    </source>
</evidence>
<keyword evidence="6" id="KW-0662">Pyridine nucleotide biosynthesis</keyword>
<dbReference type="InterPro" id="IPR037128">
    <property type="entry name" value="Quinolinate_PRibosylTase_N_sf"/>
</dbReference>
<dbReference type="CDD" id="cd01572">
    <property type="entry name" value="QPRTase"/>
    <property type="match status" value="1"/>
</dbReference>
<dbReference type="EMBL" id="SLXT01000003">
    <property type="protein sequence ID" value="TCP68399.1"/>
    <property type="molecule type" value="Genomic_DNA"/>
</dbReference>
<evidence type="ECO:0000256" key="5">
    <source>
        <dbReference type="ARBA" id="ARBA00011944"/>
    </source>
</evidence>
<dbReference type="NCBIfam" id="TIGR00078">
    <property type="entry name" value="nadC"/>
    <property type="match status" value="1"/>
</dbReference>
<reference evidence="17 18" key="1">
    <citation type="submission" date="2019-03" db="EMBL/GenBank/DDBJ databases">
        <title>Genomic Encyclopedia of Type Strains, Phase IV (KMG-IV): sequencing the most valuable type-strain genomes for metagenomic binning, comparative biology and taxonomic classification.</title>
        <authorList>
            <person name="Goeker M."/>
        </authorList>
    </citation>
    <scope>NUCLEOTIDE SEQUENCE [LARGE SCALE GENOMIC DNA]</scope>
    <source>
        <strain evidence="17 18">DSM 11170</strain>
    </source>
</reference>
<evidence type="ECO:0000313" key="18">
    <source>
        <dbReference type="Proteomes" id="UP000294813"/>
    </source>
</evidence>
<name>A0A4R2RZ69_9FIRM</name>
<feature type="domain" description="Quinolinate phosphoribosyl transferase C-terminal" evidence="15">
    <location>
        <begin position="116"/>
        <end position="281"/>
    </location>
</feature>
<evidence type="ECO:0000256" key="2">
    <source>
        <dbReference type="ARBA" id="ARBA00004893"/>
    </source>
</evidence>
<evidence type="ECO:0000256" key="8">
    <source>
        <dbReference type="ARBA" id="ARBA00022679"/>
    </source>
</evidence>
<feature type="binding site" evidence="13">
    <location>
        <position position="222"/>
    </location>
    <ligand>
        <name>substrate</name>
    </ligand>
</feature>
<keyword evidence="7 12" id="KW-0328">Glycosyltransferase</keyword>
<dbReference type="Gene3D" id="3.20.20.70">
    <property type="entry name" value="Aldolase class I"/>
    <property type="match status" value="1"/>
</dbReference>
<protein>
    <recommendedName>
        <fullName evidence="11">Probable nicotinate-nucleotide pyrophosphorylase [carboxylating]</fullName>
        <ecNumber evidence="5">2.4.2.19</ecNumber>
    </recommendedName>
    <alternativeName>
        <fullName evidence="9">Quinolinate phosphoribosyltransferase [decarboxylating]</fullName>
    </alternativeName>
</protein>
<dbReference type="SUPFAM" id="SSF51690">
    <property type="entry name" value="Nicotinate/Quinolinate PRTase C-terminal domain-like"/>
    <property type="match status" value="1"/>
</dbReference>
<feature type="binding site" evidence="13">
    <location>
        <position position="104"/>
    </location>
    <ligand>
        <name>substrate</name>
    </ligand>
</feature>
<keyword evidence="8 12" id="KW-0808">Transferase</keyword>
<dbReference type="FunFam" id="3.20.20.70:FF:000030">
    <property type="entry name" value="Nicotinate-nucleotide pyrophosphorylase, carboxylating"/>
    <property type="match status" value="1"/>
</dbReference>
<evidence type="ECO:0000256" key="6">
    <source>
        <dbReference type="ARBA" id="ARBA00022642"/>
    </source>
</evidence>
<dbReference type="GO" id="GO:0004514">
    <property type="term" value="F:nicotinate-nucleotide diphosphorylase (carboxylating) activity"/>
    <property type="evidence" value="ECO:0007669"/>
    <property type="project" value="UniProtKB-EC"/>
</dbReference>
<feature type="binding site" evidence="13">
    <location>
        <position position="171"/>
    </location>
    <ligand>
        <name>substrate</name>
    </ligand>
</feature>
<evidence type="ECO:0000256" key="1">
    <source>
        <dbReference type="ARBA" id="ARBA00003237"/>
    </source>
</evidence>
<evidence type="ECO:0000313" key="17">
    <source>
        <dbReference type="EMBL" id="TCP68399.1"/>
    </source>
</evidence>
<evidence type="ECO:0000256" key="11">
    <source>
        <dbReference type="ARBA" id="ARBA00069173"/>
    </source>
</evidence>
<dbReference type="AlphaFoldDB" id="A0A4R2RZ69"/>
<feature type="binding site" evidence="13">
    <location>
        <begin position="137"/>
        <end position="139"/>
    </location>
    <ligand>
        <name>substrate</name>
    </ligand>
</feature>
<proteinExistence type="inferred from homology"/>
<feature type="domain" description="Quinolinate phosphoribosyl transferase N-terminal" evidence="16">
    <location>
        <begin position="29"/>
        <end position="114"/>
    </location>
</feature>
<dbReference type="GO" id="GO:0009435">
    <property type="term" value="P:NAD+ biosynthetic process"/>
    <property type="evidence" value="ECO:0007669"/>
    <property type="project" value="UniProtKB-UniPathway"/>
</dbReference>
<dbReference type="Gene3D" id="3.90.1170.20">
    <property type="entry name" value="Quinolinate phosphoribosyl transferase, N-terminal domain"/>
    <property type="match status" value="1"/>
</dbReference>
<feature type="coiled-coil region" evidence="14">
    <location>
        <begin position="195"/>
        <end position="222"/>
    </location>
</feature>
<evidence type="ECO:0000256" key="14">
    <source>
        <dbReference type="SAM" id="Coils"/>
    </source>
</evidence>
<dbReference type="InterPro" id="IPR022412">
    <property type="entry name" value="Quinolinate_PRibosylTrfase_N"/>
</dbReference>
<dbReference type="GO" id="GO:0005737">
    <property type="term" value="C:cytoplasm"/>
    <property type="evidence" value="ECO:0007669"/>
    <property type="project" value="TreeGrafter"/>
</dbReference>
<evidence type="ECO:0000256" key="10">
    <source>
        <dbReference type="ARBA" id="ARBA00047445"/>
    </source>
</evidence>
<evidence type="ECO:0000256" key="12">
    <source>
        <dbReference type="PIRNR" id="PIRNR006250"/>
    </source>
</evidence>
<dbReference type="InterPro" id="IPR002638">
    <property type="entry name" value="Quinolinate_PRibosylTrfase_C"/>
</dbReference>
<dbReference type="Pfam" id="PF01729">
    <property type="entry name" value="QRPTase_C"/>
    <property type="match status" value="1"/>
</dbReference>
<feature type="binding site" evidence="13">
    <location>
        <position position="201"/>
    </location>
    <ligand>
        <name>substrate</name>
    </ligand>
</feature>
<dbReference type="GO" id="GO:0034213">
    <property type="term" value="P:quinolinate catabolic process"/>
    <property type="evidence" value="ECO:0007669"/>
    <property type="project" value="TreeGrafter"/>
</dbReference>
<comment type="pathway">
    <text evidence="2">Cofactor biosynthesis; NAD(+) biosynthesis; nicotinate D-ribonucleotide from quinolinate: step 1/1.</text>
</comment>
<dbReference type="InterPro" id="IPR036068">
    <property type="entry name" value="Nicotinate_pribotase-like_C"/>
</dbReference>
<evidence type="ECO:0000256" key="9">
    <source>
        <dbReference type="ARBA" id="ARBA00033102"/>
    </source>
</evidence>
<comment type="similarity">
    <text evidence="3 12">Belongs to the NadC/ModD family.</text>
</comment>
<comment type="subunit">
    <text evidence="4">Hexamer formed by 3 homodimers.</text>
</comment>
<feature type="binding site" evidence="13">
    <location>
        <position position="161"/>
    </location>
    <ligand>
        <name>substrate</name>
    </ligand>
</feature>
<dbReference type="InterPro" id="IPR004393">
    <property type="entry name" value="NadC"/>
</dbReference>
<dbReference type="InterPro" id="IPR027277">
    <property type="entry name" value="NadC/ModD"/>
</dbReference>
<feature type="binding site" evidence="13">
    <location>
        <begin position="245"/>
        <end position="247"/>
    </location>
    <ligand>
        <name>substrate</name>
    </ligand>
</feature>
<organism evidence="17 18">
    <name type="scientific">Heliophilum fasciatum</name>
    <dbReference type="NCBI Taxonomy" id="35700"/>
    <lineage>
        <taxon>Bacteria</taxon>
        <taxon>Bacillati</taxon>
        <taxon>Bacillota</taxon>
        <taxon>Clostridia</taxon>
        <taxon>Eubacteriales</taxon>
        <taxon>Heliobacteriaceae</taxon>
        <taxon>Heliophilum</taxon>
    </lineage>
</organism>
<dbReference type="Pfam" id="PF02749">
    <property type="entry name" value="QRPTase_N"/>
    <property type="match status" value="1"/>
</dbReference>
<dbReference type="SUPFAM" id="SSF54675">
    <property type="entry name" value="Nicotinate/Quinolinate PRTase N-terminal domain-like"/>
    <property type="match status" value="1"/>
</dbReference>
<keyword evidence="14" id="KW-0175">Coiled coil</keyword>
<dbReference type="Proteomes" id="UP000294813">
    <property type="component" value="Unassembled WGS sequence"/>
</dbReference>
<comment type="function">
    <text evidence="1">Involved in the catabolism of quinolinic acid (QA).</text>
</comment>
<feature type="binding site" evidence="13">
    <location>
        <begin position="266"/>
        <end position="268"/>
    </location>
    <ligand>
        <name>substrate</name>
    </ligand>
</feature>
<comment type="caution">
    <text evidence="17">The sequence shown here is derived from an EMBL/GenBank/DDBJ whole genome shotgun (WGS) entry which is preliminary data.</text>
</comment>
<evidence type="ECO:0000259" key="15">
    <source>
        <dbReference type="Pfam" id="PF01729"/>
    </source>
</evidence>
<evidence type="ECO:0000256" key="4">
    <source>
        <dbReference type="ARBA" id="ARBA00011218"/>
    </source>
</evidence>
<dbReference type="OrthoDB" id="9782546at2"/>
<keyword evidence="18" id="KW-1185">Reference proteome</keyword>
<dbReference type="PANTHER" id="PTHR32179">
    <property type="entry name" value="NICOTINATE-NUCLEOTIDE PYROPHOSPHORYLASE [CARBOXYLATING]"/>
    <property type="match status" value="1"/>
</dbReference>
<dbReference type="FunFam" id="3.90.1170.20:FF:000001">
    <property type="entry name" value="Nicotinate-nucleotide diphosphorylase (Carboxylating)"/>
    <property type="match status" value="1"/>
</dbReference>
<evidence type="ECO:0000256" key="13">
    <source>
        <dbReference type="PIRSR" id="PIRSR006250-1"/>
    </source>
</evidence>
<dbReference type="PIRSF" id="PIRSF006250">
    <property type="entry name" value="NadC_ModD"/>
    <property type="match status" value="1"/>
</dbReference>
<comment type="catalytic activity">
    <reaction evidence="10">
        <text>nicotinate beta-D-ribonucleotide + CO2 + diphosphate = quinolinate + 5-phospho-alpha-D-ribose 1-diphosphate + 2 H(+)</text>
        <dbReference type="Rhea" id="RHEA:12733"/>
        <dbReference type="ChEBI" id="CHEBI:15378"/>
        <dbReference type="ChEBI" id="CHEBI:16526"/>
        <dbReference type="ChEBI" id="CHEBI:29959"/>
        <dbReference type="ChEBI" id="CHEBI:33019"/>
        <dbReference type="ChEBI" id="CHEBI:57502"/>
        <dbReference type="ChEBI" id="CHEBI:58017"/>
        <dbReference type="EC" id="2.4.2.19"/>
    </reaction>
</comment>
<gene>
    <name evidence="17" type="ORF">EDD73_10328</name>
</gene>
<dbReference type="InterPro" id="IPR013785">
    <property type="entry name" value="Aldolase_TIM"/>
</dbReference>
<dbReference type="EC" id="2.4.2.19" evidence="5"/>